<dbReference type="Proteomes" id="UP001054945">
    <property type="component" value="Unassembled WGS sequence"/>
</dbReference>
<accession>A0AAV4NI70</accession>
<evidence type="ECO:0000256" key="1">
    <source>
        <dbReference type="SAM" id="MobiDB-lite"/>
    </source>
</evidence>
<gene>
    <name evidence="2" type="ORF">CEXT_600681</name>
</gene>
<keyword evidence="3" id="KW-1185">Reference proteome</keyword>
<dbReference type="EMBL" id="BPLR01003344">
    <property type="protein sequence ID" value="GIX83553.1"/>
    <property type="molecule type" value="Genomic_DNA"/>
</dbReference>
<evidence type="ECO:0000313" key="3">
    <source>
        <dbReference type="Proteomes" id="UP001054945"/>
    </source>
</evidence>
<protein>
    <submittedName>
        <fullName evidence="2">Uncharacterized protein</fullName>
    </submittedName>
</protein>
<reference evidence="2 3" key="1">
    <citation type="submission" date="2021-06" db="EMBL/GenBank/DDBJ databases">
        <title>Caerostris extrusa draft genome.</title>
        <authorList>
            <person name="Kono N."/>
            <person name="Arakawa K."/>
        </authorList>
    </citation>
    <scope>NUCLEOTIDE SEQUENCE [LARGE SCALE GENOMIC DNA]</scope>
</reference>
<feature type="non-terminal residue" evidence="2">
    <location>
        <position position="127"/>
    </location>
</feature>
<sequence length="127" mass="14293">MSQTIAYSFLLQIQFPNSIESGCLVEKNEIKRPTPAKPVKKRKFVGQQNTECYVKDEKCHPTNGISHSKHPKTDFRLPSPTNVLRPPDSGHNDSATLLVGGREKSTRAFQTRTSFGKLILMDLNNPR</sequence>
<comment type="caution">
    <text evidence="2">The sequence shown here is derived from an EMBL/GenBank/DDBJ whole genome shotgun (WGS) entry which is preliminary data.</text>
</comment>
<name>A0AAV4NI70_CAEEX</name>
<proteinExistence type="predicted"/>
<dbReference type="AlphaFoldDB" id="A0AAV4NI70"/>
<evidence type="ECO:0000313" key="2">
    <source>
        <dbReference type="EMBL" id="GIX83553.1"/>
    </source>
</evidence>
<organism evidence="2 3">
    <name type="scientific">Caerostris extrusa</name>
    <name type="common">Bark spider</name>
    <name type="synonym">Caerostris bankana</name>
    <dbReference type="NCBI Taxonomy" id="172846"/>
    <lineage>
        <taxon>Eukaryota</taxon>
        <taxon>Metazoa</taxon>
        <taxon>Ecdysozoa</taxon>
        <taxon>Arthropoda</taxon>
        <taxon>Chelicerata</taxon>
        <taxon>Arachnida</taxon>
        <taxon>Araneae</taxon>
        <taxon>Araneomorphae</taxon>
        <taxon>Entelegynae</taxon>
        <taxon>Araneoidea</taxon>
        <taxon>Araneidae</taxon>
        <taxon>Caerostris</taxon>
    </lineage>
</organism>
<feature type="region of interest" description="Disordered" evidence="1">
    <location>
        <begin position="60"/>
        <end position="94"/>
    </location>
</feature>